<keyword evidence="2" id="KW-1133">Transmembrane helix</keyword>
<gene>
    <name evidence="4" type="ORF">SAMN04488563_0871</name>
</gene>
<proteinExistence type="predicted"/>
<dbReference type="AlphaFoldDB" id="A0A1H2H6R3"/>
<feature type="transmembrane region" description="Helical" evidence="2">
    <location>
        <begin position="37"/>
        <end position="57"/>
    </location>
</feature>
<evidence type="ECO:0000256" key="2">
    <source>
        <dbReference type="SAM" id="Phobius"/>
    </source>
</evidence>
<evidence type="ECO:0000256" key="1">
    <source>
        <dbReference type="SAM" id="MobiDB-lite"/>
    </source>
</evidence>
<organism evidence="4 5">
    <name type="scientific">Jiangella alkaliphila</name>
    <dbReference type="NCBI Taxonomy" id="419479"/>
    <lineage>
        <taxon>Bacteria</taxon>
        <taxon>Bacillati</taxon>
        <taxon>Actinomycetota</taxon>
        <taxon>Actinomycetes</taxon>
        <taxon>Jiangellales</taxon>
        <taxon>Jiangellaceae</taxon>
        <taxon>Jiangella</taxon>
    </lineage>
</organism>
<sequence length="235" mass="23398">MAQTVGLETTDDSFDQPLDPAFSTPGAPVRRYRRRPALIGLGVGLLATCGTGAAYLAQSSGDTVPVLAVTDTVHRGEVLDAARLTTARAAPDPALRPVAAGELSAVVGQRAATDLPAGTLLTEAALTTADVPAAGQSVVGVAVTEAQLPQAELVPGDHVRVFGTPSLGDAPSSDPPRSVAATVVSVSGVLDSGHVVVDVVVADDVAGTLVAKVATGRVAIVLDSSEAAAQGGDDR</sequence>
<dbReference type="InterPro" id="IPR013974">
    <property type="entry name" value="SAF"/>
</dbReference>
<dbReference type="Pfam" id="PF08666">
    <property type="entry name" value="SAF"/>
    <property type="match status" value="1"/>
</dbReference>
<feature type="domain" description="SAF" evidence="3">
    <location>
        <begin position="65"/>
        <end position="126"/>
    </location>
</feature>
<keyword evidence="5" id="KW-1185">Reference proteome</keyword>
<dbReference type="Proteomes" id="UP000182977">
    <property type="component" value="Chromosome I"/>
</dbReference>
<dbReference type="STRING" id="419479.SAMN04488563_0871"/>
<dbReference type="RefSeq" id="WP_046771948.1">
    <property type="nucleotide sequence ID" value="NZ_LBMC01000053.1"/>
</dbReference>
<accession>A0A1H2H6R3</accession>
<dbReference type="OrthoDB" id="3638307at2"/>
<name>A0A1H2H6R3_9ACTN</name>
<keyword evidence="2" id="KW-0472">Membrane</keyword>
<keyword evidence="2" id="KW-0812">Transmembrane</keyword>
<evidence type="ECO:0000313" key="5">
    <source>
        <dbReference type="Proteomes" id="UP000182977"/>
    </source>
</evidence>
<reference evidence="5" key="1">
    <citation type="submission" date="2016-10" db="EMBL/GenBank/DDBJ databases">
        <authorList>
            <person name="Varghese N."/>
            <person name="Submissions S."/>
        </authorList>
    </citation>
    <scope>NUCLEOTIDE SEQUENCE [LARGE SCALE GENOMIC DNA]</scope>
    <source>
        <strain evidence="5">DSM 45079</strain>
    </source>
</reference>
<protein>
    <submittedName>
        <fullName evidence="4">SAF domain-containing protein</fullName>
    </submittedName>
</protein>
<evidence type="ECO:0000313" key="4">
    <source>
        <dbReference type="EMBL" id="SDU27514.1"/>
    </source>
</evidence>
<evidence type="ECO:0000259" key="3">
    <source>
        <dbReference type="Pfam" id="PF08666"/>
    </source>
</evidence>
<dbReference type="EMBL" id="LT629791">
    <property type="protein sequence ID" value="SDU27514.1"/>
    <property type="molecule type" value="Genomic_DNA"/>
</dbReference>
<feature type="region of interest" description="Disordered" evidence="1">
    <location>
        <begin position="1"/>
        <end position="27"/>
    </location>
</feature>